<dbReference type="Pfam" id="PF03323">
    <property type="entry name" value="GerA"/>
    <property type="match status" value="1"/>
</dbReference>
<feature type="transmembrane region" description="Helical" evidence="5">
    <location>
        <begin position="327"/>
        <end position="347"/>
    </location>
</feature>
<comment type="similarity">
    <text evidence="2 4">Belongs to the GerABKA family.</text>
</comment>
<dbReference type="AlphaFoldDB" id="A0A7S8HG26"/>
<keyword evidence="3 4" id="KW-0472">Membrane</keyword>
<feature type="transmembrane region" description="Helical" evidence="5">
    <location>
        <begin position="382"/>
        <end position="405"/>
    </location>
</feature>
<evidence type="ECO:0000256" key="2">
    <source>
        <dbReference type="ARBA" id="ARBA00005278"/>
    </source>
</evidence>
<dbReference type="KEGG" id="mcui:G8O30_11000"/>
<dbReference type="GO" id="GO:0009847">
    <property type="term" value="P:spore germination"/>
    <property type="evidence" value="ECO:0007669"/>
    <property type="project" value="UniProtKB-UniRule"/>
</dbReference>
<feature type="transmembrane region" description="Helical" evidence="5">
    <location>
        <begin position="411"/>
        <end position="437"/>
    </location>
</feature>
<dbReference type="EMBL" id="CP049742">
    <property type="protein sequence ID" value="QPC47438.1"/>
    <property type="molecule type" value="Genomic_DNA"/>
</dbReference>
<dbReference type="RefSeq" id="WP_239672109.1">
    <property type="nucleotide sequence ID" value="NZ_CP049742.1"/>
</dbReference>
<gene>
    <name evidence="6" type="ORF">G8O30_11000</name>
</gene>
<dbReference type="PANTHER" id="PTHR22550">
    <property type="entry name" value="SPORE GERMINATION PROTEIN"/>
    <property type="match status" value="1"/>
</dbReference>
<evidence type="ECO:0000313" key="6">
    <source>
        <dbReference type="EMBL" id="QPC47438.1"/>
    </source>
</evidence>
<dbReference type="PIRSF" id="PIRSF005690">
    <property type="entry name" value="GerBA"/>
    <property type="match status" value="1"/>
</dbReference>
<evidence type="ECO:0000256" key="1">
    <source>
        <dbReference type="ARBA" id="ARBA00004141"/>
    </source>
</evidence>
<name>A0A7S8HG26_9BACI</name>
<reference evidence="6 7" key="1">
    <citation type="submission" date="2019-07" db="EMBL/GenBank/DDBJ databases">
        <title>Genome sequence of 2 isolates from Red Sea Mangroves.</title>
        <authorList>
            <person name="Sefrji F."/>
            <person name="Michoud G."/>
            <person name="Merlino G."/>
            <person name="Daffonchio D."/>
        </authorList>
    </citation>
    <scope>NUCLEOTIDE SEQUENCE [LARGE SCALE GENOMIC DNA]</scope>
    <source>
        <strain evidence="6 7">R1DC41</strain>
    </source>
</reference>
<evidence type="ECO:0000313" key="7">
    <source>
        <dbReference type="Proteomes" id="UP000593626"/>
    </source>
</evidence>
<keyword evidence="5" id="KW-1133">Transmembrane helix</keyword>
<evidence type="ECO:0000256" key="5">
    <source>
        <dbReference type="SAM" id="Phobius"/>
    </source>
</evidence>
<organism evidence="6 7">
    <name type="scientific">Mangrovibacillus cuniculi</name>
    <dbReference type="NCBI Taxonomy" id="2593652"/>
    <lineage>
        <taxon>Bacteria</taxon>
        <taxon>Bacillati</taxon>
        <taxon>Bacillota</taxon>
        <taxon>Bacilli</taxon>
        <taxon>Bacillales</taxon>
        <taxon>Bacillaceae</taxon>
        <taxon>Mangrovibacillus</taxon>
    </lineage>
</organism>
<sequence length="492" mass="54375">MNSSNVFSLDKQIEDIKAYLGDSSDIKVRDLTTANDSKISLLYIDGIVDIPSIQEHIMDPILNKSFPISQDRTLSKQIQSVVEITTLTEIETVEEAGTKLLDGCTIILNEQGKDILVAQTEKWENRAVTSPKGQRAVEGPDIGFTESMSTNIALIRKIIKNPKLTVETKVYGKNTNTSASLIYLKGMVDEEILSTIKQKLEEISLKTVLGSNYISEYLTKESQSFFPLVLNSDRPDVASGAILEGRVCIIVDGSPYVLIAPALFYQFFQSSDDYHISSQSLKLVRPMRFILFWIAAYMPAFYIAITTYHKGLLPVNLLIGFLAQQEAVPFTALWELLLVLILTGAIFEASSRLPQAVIVTISLFGAIVFGQSSIEAQIVQPITLAVVSSSFILSSIVPIASMGYAARFLKFGLVLVGALLGLYGLALVTLALLVHLCSLRSFGVPYMSPLAPFKWVDISRDVFTRKPIPTTDKGIPIFHKEEQMEDTSEERK</sequence>
<dbReference type="GO" id="GO:0005886">
    <property type="term" value="C:plasma membrane"/>
    <property type="evidence" value="ECO:0007669"/>
    <property type="project" value="UniProtKB-SubCell"/>
</dbReference>
<feature type="transmembrane region" description="Helical" evidence="5">
    <location>
        <begin position="353"/>
        <end position="370"/>
    </location>
</feature>
<keyword evidence="7" id="KW-1185">Reference proteome</keyword>
<dbReference type="InterPro" id="IPR004995">
    <property type="entry name" value="Spore_Ger"/>
</dbReference>
<accession>A0A7S8HG26</accession>
<evidence type="ECO:0000256" key="3">
    <source>
        <dbReference type="ARBA" id="ARBA00023136"/>
    </source>
</evidence>
<dbReference type="PANTHER" id="PTHR22550:SF5">
    <property type="entry name" value="LEUCINE ZIPPER PROTEIN 4"/>
    <property type="match status" value="1"/>
</dbReference>
<protein>
    <submittedName>
        <fullName evidence="6">Spore germination protein</fullName>
    </submittedName>
</protein>
<feature type="transmembrane region" description="Helical" evidence="5">
    <location>
        <begin position="287"/>
        <end position="306"/>
    </location>
</feature>
<proteinExistence type="inferred from homology"/>
<keyword evidence="5" id="KW-0812">Transmembrane</keyword>
<evidence type="ECO:0000256" key="4">
    <source>
        <dbReference type="PIRNR" id="PIRNR005690"/>
    </source>
</evidence>
<comment type="subcellular location">
    <subcellularLocation>
        <location evidence="4">Cell membrane</location>
    </subcellularLocation>
    <subcellularLocation>
        <location evidence="1">Membrane</location>
        <topology evidence="1">Multi-pass membrane protein</topology>
    </subcellularLocation>
</comment>
<dbReference type="Proteomes" id="UP000593626">
    <property type="component" value="Chromosome"/>
</dbReference>
<dbReference type="InterPro" id="IPR050768">
    <property type="entry name" value="UPF0353/GerABKA_families"/>
</dbReference>